<dbReference type="InterPro" id="IPR051052">
    <property type="entry name" value="Diverse_substrate_MTase"/>
</dbReference>
<dbReference type="PANTHER" id="PTHR44942">
    <property type="entry name" value="METHYLTRANSF_11 DOMAIN-CONTAINING PROTEIN"/>
    <property type="match status" value="1"/>
</dbReference>
<name>A0ABQ3X045_9ACTN</name>
<dbReference type="SUPFAM" id="SSF53335">
    <property type="entry name" value="S-adenosyl-L-methionine-dependent methyltransferases"/>
    <property type="match status" value="1"/>
</dbReference>
<comment type="similarity">
    <text evidence="1">Belongs to the methyltransferase superfamily.</text>
</comment>
<protein>
    <recommendedName>
        <fullName evidence="4">Methyltransferase type 11 domain-containing protein</fullName>
    </recommendedName>
</protein>
<dbReference type="CDD" id="cd02440">
    <property type="entry name" value="AdoMet_MTases"/>
    <property type="match status" value="1"/>
</dbReference>
<evidence type="ECO:0000313" key="5">
    <source>
        <dbReference type="EMBL" id="GID51906.1"/>
    </source>
</evidence>
<gene>
    <name evidence="5" type="ORF">Aco03nite_003100</name>
</gene>
<reference evidence="5 6" key="1">
    <citation type="submission" date="2021-01" db="EMBL/GenBank/DDBJ databases">
        <title>Whole genome shotgun sequence of Actinoplanes couchii NBRC 106145.</title>
        <authorList>
            <person name="Komaki H."/>
            <person name="Tamura T."/>
        </authorList>
    </citation>
    <scope>NUCLEOTIDE SEQUENCE [LARGE SCALE GENOMIC DNA]</scope>
    <source>
        <strain evidence="5 6">NBRC 106145</strain>
    </source>
</reference>
<sequence length="303" mass="33012">MIHQRALEFLLAAEGTALMRSFTEDSDPEFGRARVAGMRRLLAMDELDVEPVAVQWATAVDGYRVWSQTYDDPGNGLFAPEEEVVHRLLGGLPPGVAVDAACGTGRHSAWLAGQGHRVIGVDGSPDMLAVARGRSLPGASFLEGSLQRLPVPDLSANIVTCALALTHVADLRPVFAEFARVLRPGGSLVVSDASAELNALGSVPRVRLADGRPALIANHRHRASDYLSAALSAGFQVRSCDEPRWTVGDPWTTEDDDAPIEIGPWDTWPWSLVRYVHPAWHTAVADIPVLIIWHFQKEHFQKE</sequence>
<accession>A0ABQ3X045</accession>
<keyword evidence="3" id="KW-0808">Transferase</keyword>
<dbReference type="Pfam" id="PF08241">
    <property type="entry name" value="Methyltransf_11"/>
    <property type="match status" value="1"/>
</dbReference>
<dbReference type="RefSeq" id="WP_203792734.1">
    <property type="nucleotide sequence ID" value="NZ_BAAAQE010000090.1"/>
</dbReference>
<keyword evidence="2" id="KW-0489">Methyltransferase</keyword>
<keyword evidence="6" id="KW-1185">Reference proteome</keyword>
<comment type="caution">
    <text evidence="5">The sequence shown here is derived from an EMBL/GenBank/DDBJ whole genome shotgun (WGS) entry which is preliminary data.</text>
</comment>
<evidence type="ECO:0000313" key="6">
    <source>
        <dbReference type="Proteomes" id="UP000612282"/>
    </source>
</evidence>
<dbReference type="InterPro" id="IPR029063">
    <property type="entry name" value="SAM-dependent_MTases_sf"/>
</dbReference>
<proteinExistence type="inferred from homology"/>
<feature type="domain" description="Methyltransferase type 11" evidence="4">
    <location>
        <begin position="98"/>
        <end position="190"/>
    </location>
</feature>
<dbReference type="EMBL" id="BOMG01000006">
    <property type="protein sequence ID" value="GID51906.1"/>
    <property type="molecule type" value="Genomic_DNA"/>
</dbReference>
<evidence type="ECO:0000256" key="2">
    <source>
        <dbReference type="ARBA" id="ARBA00022603"/>
    </source>
</evidence>
<dbReference type="Gene3D" id="3.40.50.150">
    <property type="entry name" value="Vaccinia Virus protein VP39"/>
    <property type="match status" value="1"/>
</dbReference>
<dbReference type="InterPro" id="IPR013216">
    <property type="entry name" value="Methyltransf_11"/>
</dbReference>
<evidence type="ECO:0000256" key="1">
    <source>
        <dbReference type="ARBA" id="ARBA00008361"/>
    </source>
</evidence>
<evidence type="ECO:0000256" key="3">
    <source>
        <dbReference type="ARBA" id="ARBA00022679"/>
    </source>
</evidence>
<dbReference type="PANTHER" id="PTHR44942:SF4">
    <property type="entry name" value="METHYLTRANSFERASE TYPE 11 DOMAIN-CONTAINING PROTEIN"/>
    <property type="match status" value="1"/>
</dbReference>
<organism evidence="5 6">
    <name type="scientific">Actinoplanes couchii</name>
    <dbReference type="NCBI Taxonomy" id="403638"/>
    <lineage>
        <taxon>Bacteria</taxon>
        <taxon>Bacillati</taxon>
        <taxon>Actinomycetota</taxon>
        <taxon>Actinomycetes</taxon>
        <taxon>Micromonosporales</taxon>
        <taxon>Micromonosporaceae</taxon>
        <taxon>Actinoplanes</taxon>
    </lineage>
</organism>
<dbReference type="Proteomes" id="UP000612282">
    <property type="component" value="Unassembled WGS sequence"/>
</dbReference>
<evidence type="ECO:0000259" key="4">
    <source>
        <dbReference type="Pfam" id="PF08241"/>
    </source>
</evidence>